<keyword evidence="4" id="KW-0862">Zinc</keyword>
<evidence type="ECO:0000256" key="3">
    <source>
        <dbReference type="ARBA" id="ARBA00022801"/>
    </source>
</evidence>
<dbReference type="EMBL" id="BJVK01000027">
    <property type="protein sequence ID" value="GEL28951.1"/>
    <property type="molecule type" value="Genomic_DNA"/>
</dbReference>
<dbReference type="GO" id="GO:0008270">
    <property type="term" value="F:zinc ion binding"/>
    <property type="evidence" value="ECO:0007669"/>
    <property type="project" value="InterPro"/>
</dbReference>
<comment type="caution">
    <text evidence="7">The sequence shown here is derived from an EMBL/GenBank/DDBJ whole genome shotgun (WGS) entry which is preliminary data.</text>
</comment>
<feature type="chain" id="PRO_5043826010" evidence="6">
    <location>
        <begin position="32"/>
        <end position="228"/>
    </location>
</feature>
<keyword evidence="8" id="KW-1185">Reference proteome</keyword>
<dbReference type="PANTHER" id="PTHR10201">
    <property type="entry name" value="MATRIX METALLOPROTEINASE"/>
    <property type="match status" value="1"/>
</dbReference>
<feature type="signal peptide" evidence="6">
    <location>
        <begin position="1"/>
        <end position="31"/>
    </location>
</feature>
<evidence type="ECO:0000313" key="7">
    <source>
        <dbReference type="EMBL" id="GEL28951.1"/>
    </source>
</evidence>
<dbReference type="InterPro" id="IPR024079">
    <property type="entry name" value="MetalloPept_cat_dom_sf"/>
</dbReference>
<evidence type="ECO:0000256" key="6">
    <source>
        <dbReference type="SAM" id="SignalP"/>
    </source>
</evidence>
<dbReference type="PRINTS" id="PR00138">
    <property type="entry name" value="MATRIXIN"/>
</dbReference>
<evidence type="ECO:0000256" key="2">
    <source>
        <dbReference type="ARBA" id="ARBA00022723"/>
    </source>
</evidence>
<dbReference type="OrthoDB" id="2148705at2"/>
<dbReference type="InterPro" id="IPR006026">
    <property type="entry name" value="Peptidase_Metallo"/>
</dbReference>
<keyword evidence="1" id="KW-0645">Protease</keyword>
<dbReference type="Gene3D" id="3.40.390.10">
    <property type="entry name" value="Collagenase (Catalytic Domain)"/>
    <property type="match status" value="1"/>
</dbReference>
<dbReference type="InterPro" id="IPR021190">
    <property type="entry name" value="Pept_M10A"/>
</dbReference>
<keyword evidence="6" id="KW-0732">Signal</keyword>
<evidence type="ECO:0000256" key="5">
    <source>
        <dbReference type="SAM" id="MobiDB-lite"/>
    </source>
</evidence>
<dbReference type="GO" id="GO:0031012">
    <property type="term" value="C:extracellular matrix"/>
    <property type="evidence" value="ECO:0007669"/>
    <property type="project" value="InterPro"/>
</dbReference>
<dbReference type="GO" id="GO:0006508">
    <property type="term" value="P:proteolysis"/>
    <property type="evidence" value="ECO:0007669"/>
    <property type="project" value="UniProtKB-KW"/>
</dbReference>
<gene>
    <name evidence="7" type="ORF">LKE01_17710</name>
</gene>
<keyword evidence="2" id="KW-0479">Metal-binding</keyword>
<dbReference type="RefSeq" id="WP_054769480.1">
    <property type="nucleotide sequence ID" value="NZ_BJVK01000027.1"/>
</dbReference>
<organism evidence="7 8">
    <name type="scientific">Lentilactobacillus kefiri</name>
    <name type="common">Lactobacillus kefiri</name>
    <dbReference type="NCBI Taxonomy" id="33962"/>
    <lineage>
        <taxon>Bacteria</taxon>
        <taxon>Bacillati</taxon>
        <taxon>Bacillota</taxon>
        <taxon>Bacilli</taxon>
        <taxon>Lactobacillales</taxon>
        <taxon>Lactobacillaceae</taxon>
        <taxon>Lentilactobacillus</taxon>
    </lineage>
</organism>
<dbReference type="InterPro" id="IPR001818">
    <property type="entry name" value="Pept_M10_metallopeptidase"/>
</dbReference>
<feature type="compositionally biased region" description="Basic residues" evidence="5">
    <location>
        <begin position="43"/>
        <end position="55"/>
    </location>
</feature>
<dbReference type="Proteomes" id="UP000321893">
    <property type="component" value="Unassembled WGS sequence"/>
</dbReference>
<protein>
    <submittedName>
        <fullName evidence="7">Uncharacterized protein</fullName>
    </submittedName>
</protein>
<reference evidence="7" key="1">
    <citation type="submission" date="2019-07" db="EMBL/GenBank/DDBJ databases">
        <title>Whole genome shotgun sequence of Lactobacillus kefiri NBRC 15888.</title>
        <authorList>
            <person name="Hosoyama A."/>
            <person name="Uohara A."/>
            <person name="Ohji S."/>
            <person name="Ichikawa N."/>
        </authorList>
    </citation>
    <scope>NUCLEOTIDE SEQUENCE [LARGE SCALE GENOMIC DNA]</scope>
    <source>
        <strain evidence="7">NBRC 15888</strain>
    </source>
</reference>
<name>A0A511DVT4_LENKE</name>
<dbReference type="Pfam" id="PF00413">
    <property type="entry name" value="Peptidase_M10"/>
    <property type="match status" value="1"/>
</dbReference>
<dbReference type="STRING" id="1423764.FC95_GL002038"/>
<dbReference type="GeneID" id="71566372"/>
<feature type="compositionally biased region" description="Polar residues" evidence="5">
    <location>
        <begin position="63"/>
        <end position="76"/>
    </location>
</feature>
<feature type="region of interest" description="Disordered" evidence="5">
    <location>
        <begin position="40"/>
        <end position="77"/>
    </location>
</feature>
<sequence length="228" mass="25097">MKRIIKFLVASQAIILIAFTALLIGSATAQAAPQSSTEIAYAKRGKAHHSKRQAKKPAIIAKKTSQSQQSQPNSMVITPAKYRWPTNTITYKIDQTSAYYANIWQQAVDAWNSTEAVNLIPTTDSHPDITLQVTTTQNLNYAGMTFIKYFNTTKNGLHILAPTTSTIYANNCSYFKYTTSERVHVGEHELGHALGLGHSTDPHSVMYPSICDNTITSGDIAGIKQAYK</sequence>
<evidence type="ECO:0000313" key="8">
    <source>
        <dbReference type="Proteomes" id="UP000321893"/>
    </source>
</evidence>
<dbReference type="AlphaFoldDB" id="A0A511DVT4"/>
<dbReference type="GO" id="GO:0004222">
    <property type="term" value="F:metalloendopeptidase activity"/>
    <property type="evidence" value="ECO:0007669"/>
    <property type="project" value="InterPro"/>
</dbReference>
<dbReference type="SUPFAM" id="SSF55486">
    <property type="entry name" value="Metalloproteases ('zincins'), catalytic domain"/>
    <property type="match status" value="1"/>
</dbReference>
<proteinExistence type="predicted"/>
<keyword evidence="3" id="KW-0378">Hydrolase</keyword>
<evidence type="ECO:0000256" key="1">
    <source>
        <dbReference type="ARBA" id="ARBA00022670"/>
    </source>
</evidence>
<dbReference type="SMART" id="SM00235">
    <property type="entry name" value="ZnMc"/>
    <property type="match status" value="1"/>
</dbReference>
<accession>A0A511DVT4</accession>
<evidence type="ECO:0000256" key="4">
    <source>
        <dbReference type="ARBA" id="ARBA00022833"/>
    </source>
</evidence>